<dbReference type="PANTHER" id="PTHR39335:SF1">
    <property type="entry name" value="BLL4220 PROTEIN"/>
    <property type="match status" value="1"/>
</dbReference>
<organism evidence="1 2">
    <name type="scientific">Blastococcus mobilis</name>
    <dbReference type="NCBI Taxonomy" id="1938746"/>
    <lineage>
        <taxon>Bacteria</taxon>
        <taxon>Bacillati</taxon>
        <taxon>Actinomycetota</taxon>
        <taxon>Actinomycetes</taxon>
        <taxon>Geodermatophilales</taxon>
        <taxon>Geodermatophilaceae</taxon>
        <taxon>Blastococcus</taxon>
    </lineage>
</organism>
<dbReference type="Proteomes" id="UP000198403">
    <property type="component" value="Unassembled WGS sequence"/>
</dbReference>
<dbReference type="OrthoDB" id="597632at2"/>
<dbReference type="RefSeq" id="WP_089336255.1">
    <property type="nucleotide sequence ID" value="NZ_FZNO01000008.1"/>
</dbReference>
<evidence type="ECO:0000313" key="2">
    <source>
        <dbReference type="Proteomes" id="UP000198403"/>
    </source>
</evidence>
<dbReference type="EMBL" id="FZNO01000008">
    <property type="protein sequence ID" value="SNR46563.1"/>
    <property type="molecule type" value="Genomic_DNA"/>
</dbReference>
<accession>A0A238WJS0</accession>
<dbReference type="PROSITE" id="PS51257">
    <property type="entry name" value="PROKAR_LIPOPROTEIN"/>
    <property type="match status" value="1"/>
</dbReference>
<sequence length="172" mass="17045">MRTTSILGTVLAVGVVVLSGCGSDDEGAGQAGGATPDASTSAPVGDRVLGVADTGLGEIVVDGEGMTVYVFDKDTPGSGTSACTGGCLQAWPPVVAESENPTADGVSGEVGTITRDDGTLQVTLEGYPLYLWQSDVAPGDTTGQGVQGVWWVVAPDGSKVTATAAPADPPAY</sequence>
<protein>
    <submittedName>
        <fullName evidence="1">Predicted lipoprotein with conserved Yx(FWY)xxD motif</fullName>
    </submittedName>
</protein>
<evidence type="ECO:0000313" key="1">
    <source>
        <dbReference type="EMBL" id="SNR46563.1"/>
    </source>
</evidence>
<dbReference type="GO" id="GO:0043448">
    <property type="term" value="P:alkane catabolic process"/>
    <property type="evidence" value="ECO:0007669"/>
    <property type="project" value="TreeGrafter"/>
</dbReference>
<dbReference type="PANTHER" id="PTHR39335">
    <property type="entry name" value="BLL4220 PROTEIN"/>
    <property type="match status" value="1"/>
</dbReference>
<dbReference type="Pfam" id="PF03640">
    <property type="entry name" value="Lipoprotein_15"/>
    <property type="match status" value="2"/>
</dbReference>
<gene>
    <name evidence="1" type="ORF">SAMN06272737_10881</name>
</gene>
<keyword evidence="2" id="KW-1185">Reference proteome</keyword>
<proteinExistence type="predicted"/>
<reference evidence="1 2" key="1">
    <citation type="submission" date="2017-06" db="EMBL/GenBank/DDBJ databases">
        <authorList>
            <person name="Kim H.J."/>
            <person name="Triplett B.A."/>
        </authorList>
    </citation>
    <scope>NUCLEOTIDE SEQUENCE [LARGE SCALE GENOMIC DNA]</scope>
    <source>
        <strain evidence="1 2">DSM 44272</strain>
    </source>
</reference>
<name>A0A238WJS0_9ACTN</name>
<keyword evidence="1" id="KW-0449">Lipoprotein</keyword>
<dbReference type="InterPro" id="IPR005297">
    <property type="entry name" value="Lipoprotein_repeat"/>
</dbReference>
<dbReference type="AlphaFoldDB" id="A0A238WJS0"/>